<evidence type="ECO:0000313" key="6">
    <source>
        <dbReference type="EMBL" id="CAF3948890.1"/>
    </source>
</evidence>
<reference evidence="4" key="1">
    <citation type="submission" date="2021-02" db="EMBL/GenBank/DDBJ databases">
        <authorList>
            <person name="Nowell W R."/>
        </authorList>
    </citation>
    <scope>NUCLEOTIDE SEQUENCE</scope>
</reference>
<proteinExistence type="predicted"/>
<dbReference type="InterPro" id="IPR052035">
    <property type="entry name" value="ZnF_BED_domain_contain"/>
</dbReference>
<dbReference type="OrthoDB" id="1607513at2759"/>
<gene>
    <name evidence="4" type="ORF">GPM918_LOCUS22880</name>
    <name evidence="3" type="ORF">OVA965_LOCUS13809</name>
    <name evidence="6" type="ORF">SRO942_LOCUS22879</name>
    <name evidence="5" type="ORF">TMI583_LOCUS13812</name>
</gene>
<evidence type="ECO:0000313" key="5">
    <source>
        <dbReference type="EMBL" id="CAF3755892.1"/>
    </source>
</evidence>
<evidence type="ECO:0000259" key="2">
    <source>
        <dbReference type="Pfam" id="PF05699"/>
    </source>
</evidence>
<evidence type="ECO:0000313" key="4">
    <source>
        <dbReference type="EMBL" id="CAF1184579.1"/>
    </source>
</evidence>
<dbReference type="SUPFAM" id="SSF53098">
    <property type="entry name" value="Ribonuclease H-like"/>
    <property type="match status" value="1"/>
</dbReference>
<evidence type="ECO:0000256" key="1">
    <source>
        <dbReference type="SAM" id="MobiDB-lite"/>
    </source>
</evidence>
<dbReference type="EMBL" id="CAJOBA010005840">
    <property type="protein sequence ID" value="CAF3755892.1"/>
    <property type="molecule type" value="Genomic_DNA"/>
</dbReference>
<dbReference type="Proteomes" id="UP000682733">
    <property type="component" value="Unassembled WGS sequence"/>
</dbReference>
<dbReference type="Proteomes" id="UP000681722">
    <property type="component" value="Unassembled WGS sequence"/>
</dbReference>
<comment type="caution">
    <text evidence="4">The sequence shown here is derived from an EMBL/GenBank/DDBJ whole genome shotgun (WGS) entry which is preliminary data.</text>
</comment>
<feature type="compositionally biased region" description="Low complexity" evidence="1">
    <location>
        <begin position="105"/>
        <end position="120"/>
    </location>
</feature>
<dbReference type="EMBL" id="CAJNOK010005833">
    <property type="protein sequence ID" value="CAF0985540.1"/>
    <property type="molecule type" value="Genomic_DNA"/>
</dbReference>
<dbReference type="PANTHER" id="PTHR46481:SF9">
    <property type="entry name" value="ZINC FINGER BED DOMAIN-CONTAINING PROTEIN 1-LIKE"/>
    <property type="match status" value="1"/>
</dbReference>
<dbReference type="Proteomes" id="UP000677228">
    <property type="component" value="Unassembled WGS sequence"/>
</dbReference>
<dbReference type="GO" id="GO:0046983">
    <property type="term" value="F:protein dimerization activity"/>
    <property type="evidence" value="ECO:0007669"/>
    <property type="project" value="InterPro"/>
</dbReference>
<dbReference type="Pfam" id="PF05699">
    <property type="entry name" value="Dimer_Tnp_hAT"/>
    <property type="match status" value="1"/>
</dbReference>
<dbReference type="PANTHER" id="PTHR46481">
    <property type="entry name" value="ZINC FINGER BED DOMAIN-CONTAINING PROTEIN 4"/>
    <property type="match status" value="1"/>
</dbReference>
<feature type="non-terminal residue" evidence="4">
    <location>
        <position position="1"/>
    </location>
</feature>
<dbReference type="EMBL" id="CAJNOQ010007975">
    <property type="protein sequence ID" value="CAF1184579.1"/>
    <property type="molecule type" value="Genomic_DNA"/>
</dbReference>
<sequence length="302" mass="33773">ELIDYLAAKAEEICWPPIPGPSPDATHQKRLEEFWQRGISNDGEVRIYQPSTSSFVYTIDQNEVGDEQLKISKPLKKRRNENTTPQIRTKITLTSRQRIENKENSAGGSSQLSSSTTATTRKNVNIGRNENFRATTQPATSVTSSSSLLLKPKRQRRKELEKLCAWSIKKLIVQATQVKTDAKVEKHLNDEFINLTTPMLSAGTTNSSSLSTPLSSSSVLSQLISRQRSSMSTELTEYLAENELRQQTCPLVWCGQNKLRFPTIAKIATKYLCVPATTTPSERVFSISSLITSPIVLTQLHF</sequence>
<dbReference type="EMBL" id="CAJOBC010007976">
    <property type="protein sequence ID" value="CAF3948890.1"/>
    <property type="molecule type" value="Genomic_DNA"/>
</dbReference>
<organism evidence="4 7">
    <name type="scientific">Didymodactylos carnosus</name>
    <dbReference type="NCBI Taxonomy" id="1234261"/>
    <lineage>
        <taxon>Eukaryota</taxon>
        <taxon>Metazoa</taxon>
        <taxon>Spiralia</taxon>
        <taxon>Gnathifera</taxon>
        <taxon>Rotifera</taxon>
        <taxon>Eurotatoria</taxon>
        <taxon>Bdelloidea</taxon>
        <taxon>Philodinida</taxon>
        <taxon>Philodinidae</taxon>
        <taxon>Didymodactylos</taxon>
    </lineage>
</organism>
<evidence type="ECO:0000313" key="7">
    <source>
        <dbReference type="Proteomes" id="UP000663829"/>
    </source>
</evidence>
<dbReference type="InterPro" id="IPR008906">
    <property type="entry name" value="HATC_C_dom"/>
</dbReference>
<protein>
    <recommendedName>
        <fullName evidence="2">HAT C-terminal dimerisation domain-containing protein</fullName>
    </recommendedName>
</protein>
<feature type="compositionally biased region" description="Polar residues" evidence="1">
    <location>
        <begin position="82"/>
        <end position="96"/>
    </location>
</feature>
<dbReference type="AlphaFoldDB" id="A0A814V5U0"/>
<feature type="compositionally biased region" description="Low complexity" evidence="1">
    <location>
        <begin position="134"/>
        <end position="148"/>
    </location>
</feature>
<dbReference type="InterPro" id="IPR012337">
    <property type="entry name" value="RNaseH-like_sf"/>
</dbReference>
<evidence type="ECO:0000313" key="3">
    <source>
        <dbReference type="EMBL" id="CAF0985540.1"/>
    </source>
</evidence>
<dbReference type="Proteomes" id="UP000663829">
    <property type="component" value="Unassembled WGS sequence"/>
</dbReference>
<accession>A0A814V5U0</accession>
<name>A0A814V5U0_9BILA</name>
<feature type="region of interest" description="Disordered" evidence="1">
    <location>
        <begin position="73"/>
        <end position="148"/>
    </location>
</feature>
<feature type="domain" description="HAT C-terminal dimerisation" evidence="2">
    <location>
        <begin position="234"/>
        <end position="289"/>
    </location>
</feature>
<keyword evidence="7" id="KW-1185">Reference proteome</keyword>